<feature type="domain" description="Bacterial repeat" evidence="2">
    <location>
        <begin position="36"/>
        <end position="63"/>
    </location>
</feature>
<evidence type="ECO:0000313" key="3">
    <source>
        <dbReference type="EMBL" id="PLK29077.1"/>
    </source>
</evidence>
<proteinExistence type="predicted"/>
<accession>A0A2J4JMI8</accession>
<dbReference type="EMBL" id="NMTS02000056">
    <property type="protein sequence ID" value="PLK29077.1"/>
    <property type="molecule type" value="Genomic_DNA"/>
</dbReference>
<dbReference type="InterPro" id="IPR044060">
    <property type="entry name" value="Bacterial_rp_domain"/>
</dbReference>
<dbReference type="RefSeq" id="WP_097781500.1">
    <property type="nucleotide sequence ID" value="NZ_NMTS02000056.1"/>
</dbReference>
<dbReference type="Proteomes" id="UP000221015">
    <property type="component" value="Unassembled WGS sequence"/>
</dbReference>
<name>A0A2J4JMI8_9FIRM</name>
<feature type="chain" id="PRO_5014465888" description="Bacterial repeat domain-containing protein" evidence="1">
    <location>
        <begin position="30"/>
        <end position="470"/>
    </location>
</feature>
<evidence type="ECO:0000256" key="1">
    <source>
        <dbReference type="SAM" id="SignalP"/>
    </source>
</evidence>
<dbReference type="Pfam" id="PF18998">
    <property type="entry name" value="Flg_new_2"/>
    <property type="match status" value="2"/>
</dbReference>
<organism evidence="3 4">
    <name type="scientific">Faecalibacterium prausnitzii</name>
    <dbReference type="NCBI Taxonomy" id="853"/>
    <lineage>
        <taxon>Bacteria</taxon>
        <taxon>Bacillati</taxon>
        <taxon>Bacillota</taxon>
        <taxon>Clostridia</taxon>
        <taxon>Eubacteriales</taxon>
        <taxon>Oscillospiraceae</taxon>
        <taxon>Faecalibacterium</taxon>
    </lineage>
</organism>
<sequence length="470" mass="51120">MKQTTLTQRLLSALVALCMVLSVCAPALAAEPDGDWTSENDKNSKTFTFKMPEGNVSLRAEYRETYRIFETSGKAEFFVDGQQVHQAPAGVRVTVKLVDGFINDHREFDQWQPGVGTALVKPEEGWEHKPIFSFTMPEGEVELQAFSTTLYDVNVTHGTIVDGTGDTGTSKKIVKPGQPVTVRAESTEENPFLLWKSTSEAPAAPDDGWPEGGWQTSKEFTFKMPNGNVTLEAQRDQLYKVSINDSLGSVTINGEPRSSLWVKEGETVTVATTLKDGYWMEFMKWTAQDGSAAPVEPDDGWPEGGWQTSTAFTFKMPNGPVELVAQWSASSLDPEHPIDPDEPIDEDFGVEPAPMDTTGGTIAAVAVGGAAIWGGYEIATRVILHSLLPEGTVIPASRGQLALLVWNTAGRPEPAGAPAFADVTDPDMAKAAQWCTEQGTMAAKGDRFEPEGWTPKFKVIEVWNKTFPAA</sequence>
<evidence type="ECO:0000313" key="4">
    <source>
        <dbReference type="Proteomes" id="UP000221015"/>
    </source>
</evidence>
<comment type="caution">
    <text evidence="3">The sequence shown here is derived from an EMBL/GenBank/DDBJ whole genome shotgun (WGS) entry which is preliminary data.</text>
</comment>
<feature type="signal peptide" evidence="1">
    <location>
        <begin position="1"/>
        <end position="29"/>
    </location>
</feature>
<dbReference type="AlphaFoldDB" id="A0A2J4JMI8"/>
<gene>
    <name evidence="3" type="ORF">CGS50_008045</name>
</gene>
<evidence type="ECO:0000259" key="2">
    <source>
        <dbReference type="Pfam" id="PF18998"/>
    </source>
</evidence>
<reference evidence="3 4" key="1">
    <citation type="journal article" date="2017" name="Front. Microbiol.">
        <title>New Insights into the Diversity of the Genus Faecalibacterium.</title>
        <authorList>
            <person name="Benevides L."/>
            <person name="Burman S."/>
            <person name="Martin R."/>
            <person name="Robert V."/>
            <person name="Thomas M."/>
            <person name="Miquel S."/>
            <person name="Chain F."/>
            <person name="Sokol H."/>
            <person name="Bermudez-Humaran L.G."/>
            <person name="Morrison M."/>
            <person name="Langella P."/>
            <person name="Azevedo V.A."/>
            <person name="Chatel J.M."/>
            <person name="Soares S."/>
        </authorList>
    </citation>
    <scope>NUCLEOTIDE SEQUENCE [LARGE SCALE GENOMIC DNA]</scope>
    <source>
        <strain evidence="3 4">CNCM I 4542</strain>
    </source>
</reference>
<keyword evidence="1" id="KW-0732">Signal</keyword>
<feature type="domain" description="Bacterial repeat" evidence="2">
    <location>
        <begin position="239"/>
        <end position="330"/>
    </location>
</feature>
<protein>
    <recommendedName>
        <fullName evidence="2">Bacterial repeat domain-containing protein</fullName>
    </recommendedName>
</protein>